<name>A0A1I3L160_9BACL</name>
<evidence type="ECO:0000313" key="1">
    <source>
        <dbReference type="EMBL" id="SFI78396.1"/>
    </source>
</evidence>
<dbReference type="AlphaFoldDB" id="A0A1I3L160"/>
<keyword evidence="2" id="KW-1185">Reference proteome</keyword>
<sequence length="64" mass="7219">MMKKKMVLVLDVEVNQDIDMQKLADEMSKAISTVSEIKLQDVVLFDNDESSADKWVANMDVSAK</sequence>
<reference evidence="2" key="1">
    <citation type="submission" date="2016-10" db="EMBL/GenBank/DDBJ databases">
        <authorList>
            <person name="Varghese N."/>
            <person name="Submissions S."/>
        </authorList>
    </citation>
    <scope>NUCLEOTIDE SEQUENCE [LARGE SCALE GENOMIC DNA]</scope>
    <source>
        <strain evidence="2">OK042</strain>
    </source>
</reference>
<organism evidence="1 2">
    <name type="scientific">Brevibacillus centrosporus</name>
    <dbReference type="NCBI Taxonomy" id="54910"/>
    <lineage>
        <taxon>Bacteria</taxon>
        <taxon>Bacillati</taxon>
        <taxon>Bacillota</taxon>
        <taxon>Bacilli</taxon>
        <taxon>Bacillales</taxon>
        <taxon>Paenibacillaceae</taxon>
        <taxon>Brevibacillus</taxon>
    </lineage>
</organism>
<gene>
    <name evidence="1" type="ORF">SAMN05518846_101152</name>
</gene>
<dbReference type="EMBL" id="FORT01000001">
    <property type="protein sequence ID" value="SFI78396.1"/>
    <property type="molecule type" value="Genomic_DNA"/>
</dbReference>
<evidence type="ECO:0000313" key="2">
    <source>
        <dbReference type="Proteomes" id="UP000198915"/>
    </source>
</evidence>
<proteinExistence type="predicted"/>
<dbReference type="STRING" id="1884381.SAMN05518846_101152"/>
<dbReference type="RefSeq" id="WP_246011067.1">
    <property type="nucleotide sequence ID" value="NZ_JARTKD010000002.1"/>
</dbReference>
<accession>A0A1I3L160</accession>
<dbReference type="Proteomes" id="UP000198915">
    <property type="component" value="Unassembled WGS sequence"/>
</dbReference>
<protein>
    <submittedName>
        <fullName evidence="1">Uncharacterized protein</fullName>
    </submittedName>
</protein>